<dbReference type="AlphaFoldDB" id="A0A6N7YSC3"/>
<protein>
    <recommendedName>
        <fullName evidence="2">Epoxide hydrolase N-terminal domain-containing protein</fullName>
    </recommendedName>
</protein>
<dbReference type="InterPro" id="IPR010497">
    <property type="entry name" value="Epoxide_hydro_N"/>
</dbReference>
<sequence>MEKLLNSHNHSKTEIDGLDITFLHIRSPHGDAVPLLMSSGSSEPSCWSRRTLNPPNSSPVSKSISGTTSSLGCRWSATCWPLRCRGAPGSS</sequence>
<gene>
    <name evidence="3" type="ORF">GKO32_12725</name>
</gene>
<accession>A0A6N7YSC3</accession>
<dbReference type="EMBL" id="WMBA01000015">
    <property type="protein sequence ID" value="MTD54838.1"/>
    <property type="molecule type" value="Genomic_DNA"/>
</dbReference>
<keyword evidence="4" id="KW-1185">Reference proteome</keyword>
<comment type="caution">
    <text evidence="3">The sequence shown here is derived from an EMBL/GenBank/DDBJ whole genome shotgun (WGS) entry which is preliminary data.</text>
</comment>
<dbReference type="InterPro" id="IPR029058">
    <property type="entry name" value="AB_hydrolase_fold"/>
</dbReference>
<dbReference type="Gene3D" id="3.40.50.1820">
    <property type="entry name" value="alpha/beta hydrolase"/>
    <property type="match status" value="1"/>
</dbReference>
<name>A0A6N7YSC3_9PSEU</name>
<feature type="region of interest" description="Disordered" evidence="1">
    <location>
        <begin position="40"/>
        <end position="71"/>
    </location>
</feature>
<organism evidence="3 4">
    <name type="scientific">Amycolatopsis pithecellobii</name>
    <dbReference type="NCBI Taxonomy" id="664692"/>
    <lineage>
        <taxon>Bacteria</taxon>
        <taxon>Bacillati</taxon>
        <taxon>Actinomycetota</taxon>
        <taxon>Actinomycetes</taxon>
        <taxon>Pseudonocardiales</taxon>
        <taxon>Pseudonocardiaceae</taxon>
        <taxon>Amycolatopsis</taxon>
    </lineage>
</organism>
<feature type="domain" description="Epoxide hydrolase N-terminal" evidence="2">
    <location>
        <begin position="2"/>
        <end position="40"/>
    </location>
</feature>
<reference evidence="3 4" key="1">
    <citation type="submission" date="2019-11" db="EMBL/GenBank/DDBJ databases">
        <title>Draft genome of Amycolatopsis RM579.</title>
        <authorList>
            <person name="Duangmal K."/>
            <person name="Mingma R."/>
        </authorList>
    </citation>
    <scope>NUCLEOTIDE SEQUENCE [LARGE SCALE GENOMIC DNA]</scope>
    <source>
        <strain evidence="3 4">RM579</strain>
    </source>
</reference>
<evidence type="ECO:0000313" key="3">
    <source>
        <dbReference type="EMBL" id="MTD54838.1"/>
    </source>
</evidence>
<evidence type="ECO:0000259" key="2">
    <source>
        <dbReference type="Pfam" id="PF06441"/>
    </source>
</evidence>
<evidence type="ECO:0000313" key="4">
    <source>
        <dbReference type="Proteomes" id="UP000440096"/>
    </source>
</evidence>
<proteinExistence type="predicted"/>
<evidence type="ECO:0000256" key="1">
    <source>
        <dbReference type="SAM" id="MobiDB-lite"/>
    </source>
</evidence>
<dbReference type="Pfam" id="PF06441">
    <property type="entry name" value="EHN"/>
    <property type="match status" value="1"/>
</dbReference>
<dbReference type="Proteomes" id="UP000440096">
    <property type="component" value="Unassembled WGS sequence"/>
</dbReference>